<gene>
    <name evidence="1" type="ORF">LL1196_1166</name>
</gene>
<dbReference type="EMBL" id="CP032148">
    <property type="protein sequence ID" value="QSD62805.1"/>
    <property type="molecule type" value="Genomic_DNA"/>
</dbReference>
<proteinExistence type="predicted"/>
<organism evidence="1 2">
    <name type="scientific">Lactococcus lactis subsp. cremoris</name>
    <name type="common">Streptococcus cremoris</name>
    <dbReference type="NCBI Taxonomy" id="1359"/>
    <lineage>
        <taxon>Bacteria</taxon>
        <taxon>Bacillati</taxon>
        <taxon>Bacillota</taxon>
        <taxon>Bacilli</taxon>
        <taxon>Lactobacillales</taxon>
        <taxon>Streptococcaceae</taxon>
        <taxon>Lactococcus</taxon>
    </lineage>
</organism>
<reference evidence="1" key="1">
    <citation type="journal article" date="2020" name="Mol. Microbiol.">
        <title>The CWPS Rubik's cube: Linking diversity of cell wall polysaccharide structures with the encoded biosynthetic machinery of selected Lactococcus lactis strains.</title>
        <authorList>
            <person name="Mahony J."/>
            <person name="Frantzen C."/>
            <person name="Vinogradov E."/>
            <person name="Sadovskaya I."/>
            <person name="Theodorou I."/>
            <person name="Kelleher P."/>
            <person name="Chapot-Chartier M.P."/>
            <person name="Cambillau C."/>
            <person name="Holo H."/>
            <person name="van Sinderen D."/>
        </authorList>
    </citation>
    <scope>NUCLEOTIDE SEQUENCE</scope>
    <source>
        <strain evidence="1">1196</strain>
    </source>
</reference>
<protein>
    <submittedName>
        <fullName evidence="1">Uncharacterized protein</fullName>
    </submittedName>
</protein>
<sequence>MANISRLSQKLSKTIEISSSSFLFEMLANRNFYEAHYNVFSNANFQQSDIVDIWLKIH</sequence>
<evidence type="ECO:0000313" key="1">
    <source>
        <dbReference type="EMBL" id="QSD62805.1"/>
    </source>
</evidence>
<name>A0A896T9W9_LACLC</name>
<evidence type="ECO:0000313" key="2">
    <source>
        <dbReference type="Proteomes" id="UP000663552"/>
    </source>
</evidence>
<dbReference type="Proteomes" id="UP000663552">
    <property type="component" value="Chromosome"/>
</dbReference>
<dbReference type="AlphaFoldDB" id="A0A896T9W9"/>
<accession>A0A896T9W9</accession>